<sequence>MKTIIGRELEKKILREVIESDNAELVVIYGRRRVGKTFLIREFFEKELVFEFSGQYDVKTKIQLQNFTNKLDQSTKSAFPSSLPSNWTEALNRLKTYLNPILDKKKAVVFFDEFPCIDSPKSDFLSSFDYFWNDWASKKDNLKVIICGSAASWMIRKVIQNKGGLHNRITKKIRLLPFTLKETEKYLQSKNITLDRFQILQLYMAFGGVPHYLKEVKKGESTNQTIDNVCFKKEGLLFGEFDSLFRSLFKNHETHVQLIRELSKKNSGLTRNELLQKMSIKSGGTASLVIEELEESGFVTGYIPFGKNKKDFVYKLTDEYCLFYLKFIENNKGKQSWVFMQNAQSWKSWAGFSFESICQKHIREIKKALGISGIYAEESSWRFRGDEKEEGSQIDLLIDRKDGCINICEMKFSEFEFVIDKKYAADIAHKISTFKEVTKTKKTVFFTAVSTHGFKNNEYKLRWVQSEITMNDLFA</sequence>
<name>A0A916ZAB4_9BACT</name>
<protein>
    <submittedName>
        <fullName evidence="2">ATPase</fullName>
    </submittedName>
</protein>
<dbReference type="Proteomes" id="UP000609064">
    <property type="component" value="Unassembled WGS sequence"/>
</dbReference>
<proteinExistence type="predicted"/>
<dbReference type="InterPro" id="IPR011579">
    <property type="entry name" value="ATPase_dom"/>
</dbReference>
<reference evidence="2" key="1">
    <citation type="journal article" date="2014" name="Int. J. Syst. Evol. Microbiol.">
        <title>Complete genome sequence of Corynebacterium casei LMG S-19264T (=DSM 44701T), isolated from a smear-ripened cheese.</title>
        <authorList>
            <consortium name="US DOE Joint Genome Institute (JGI-PGF)"/>
            <person name="Walter F."/>
            <person name="Albersmeier A."/>
            <person name="Kalinowski J."/>
            <person name="Ruckert C."/>
        </authorList>
    </citation>
    <scope>NUCLEOTIDE SEQUENCE</scope>
    <source>
        <strain evidence="2">CGMCC 1.15958</strain>
    </source>
</reference>
<accession>A0A916ZAB4</accession>
<reference evidence="2" key="2">
    <citation type="submission" date="2020-09" db="EMBL/GenBank/DDBJ databases">
        <authorList>
            <person name="Sun Q."/>
            <person name="Zhou Y."/>
        </authorList>
    </citation>
    <scope>NUCLEOTIDE SEQUENCE</scope>
    <source>
        <strain evidence="2">CGMCC 1.15958</strain>
    </source>
</reference>
<evidence type="ECO:0000313" key="3">
    <source>
        <dbReference type="Proteomes" id="UP000609064"/>
    </source>
</evidence>
<gene>
    <name evidence="2" type="ORF">GCM10011514_55180</name>
</gene>
<dbReference type="InterPro" id="IPR027417">
    <property type="entry name" value="P-loop_NTPase"/>
</dbReference>
<dbReference type="PANTHER" id="PTHR34704:SF1">
    <property type="entry name" value="ATPASE"/>
    <property type="match status" value="1"/>
</dbReference>
<dbReference type="Gene3D" id="3.40.50.300">
    <property type="entry name" value="P-loop containing nucleotide triphosphate hydrolases"/>
    <property type="match status" value="1"/>
</dbReference>
<organism evidence="2 3">
    <name type="scientific">Emticicia aquatilis</name>
    <dbReference type="NCBI Taxonomy" id="1537369"/>
    <lineage>
        <taxon>Bacteria</taxon>
        <taxon>Pseudomonadati</taxon>
        <taxon>Bacteroidota</taxon>
        <taxon>Cytophagia</taxon>
        <taxon>Cytophagales</taxon>
        <taxon>Leadbetterellaceae</taxon>
        <taxon>Emticicia</taxon>
    </lineage>
</organism>
<evidence type="ECO:0000259" key="1">
    <source>
        <dbReference type="Pfam" id="PF01637"/>
    </source>
</evidence>
<dbReference type="GO" id="GO:0005524">
    <property type="term" value="F:ATP binding"/>
    <property type="evidence" value="ECO:0007669"/>
    <property type="project" value="InterPro"/>
</dbReference>
<dbReference type="AlphaFoldDB" id="A0A916ZAB4"/>
<comment type="caution">
    <text evidence="2">The sequence shown here is derived from an EMBL/GenBank/DDBJ whole genome shotgun (WGS) entry which is preliminary data.</text>
</comment>
<evidence type="ECO:0000313" key="2">
    <source>
        <dbReference type="EMBL" id="GGD84142.1"/>
    </source>
</evidence>
<dbReference type="PANTHER" id="PTHR34704">
    <property type="entry name" value="ATPASE"/>
    <property type="match status" value="1"/>
</dbReference>
<dbReference type="SUPFAM" id="SSF52540">
    <property type="entry name" value="P-loop containing nucleoside triphosphate hydrolases"/>
    <property type="match status" value="1"/>
</dbReference>
<dbReference type="RefSeq" id="WP_188771695.1">
    <property type="nucleotide sequence ID" value="NZ_BMKK01000026.1"/>
</dbReference>
<keyword evidence="3" id="KW-1185">Reference proteome</keyword>
<dbReference type="Pfam" id="PF01637">
    <property type="entry name" value="ATPase_2"/>
    <property type="match status" value="1"/>
</dbReference>
<dbReference type="InterPro" id="IPR036390">
    <property type="entry name" value="WH_DNA-bd_sf"/>
</dbReference>
<feature type="domain" description="ATPase" evidence="1">
    <location>
        <begin position="7"/>
        <end position="216"/>
    </location>
</feature>
<dbReference type="SUPFAM" id="SSF46785">
    <property type="entry name" value="Winged helix' DNA-binding domain"/>
    <property type="match status" value="1"/>
</dbReference>
<dbReference type="EMBL" id="BMKK01000026">
    <property type="protein sequence ID" value="GGD84142.1"/>
    <property type="molecule type" value="Genomic_DNA"/>
</dbReference>